<dbReference type="EMBL" id="JBEDUW010000006">
    <property type="protein sequence ID" value="KAK9921705.1"/>
    <property type="molecule type" value="Genomic_DNA"/>
</dbReference>
<dbReference type="Proteomes" id="UP001457282">
    <property type="component" value="Unassembled WGS sequence"/>
</dbReference>
<evidence type="ECO:0000256" key="3">
    <source>
        <dbReference type="SAM" id="Coils"/>
    </source>
</evidence>
<dbReference type="InterPro" id="IPR001487">
    <property type="entry name" value="Bromodomain"/>
</dbReference>
<organism evidence="6 7">
    <name type="scientific">Rubus argutus</name>
    <name type="common">Southern blackberry</name>
    <dbReference type="NCBI Taxonomy" id="59490"/>
    <lineage>
        <taxon>Eukaryota</taxon>
        <taxon>Viridiplantae</taxon>
        <taxon>Streptophyta</taxon>
        <taxon>Embryophyta</taxon>
        <taxon>Tracheophyta</taxon>
        <taxon>Spermatophyta</taxon>
        <taxon>Magnoliopsida</taxon>
        <taxon>eudicotyledons</taxon>
        <taxon>Gunneridae</taxon>
        <taxon>Pentapetalae</taxon>
        <taxon>rosids</taxon>
        <taxon>fabids</taxon>
        <taxon>Rosales</taxon>
        <taxon>Rosaceae</taxon>
        <taxon>Rosoideae</taxon>
        <taxon>Rosoideae incertae sedis</taxon>
        <taxon>Rubus</taxon>
    </lineage>
</organism>
<dbReference type="PANTHER" id="PTHR37888">
    <property type="entry name" value="DNA-BINDING BROMODOMAIN-CONTAINING PROTEIN"/>
    <property type="match status" value="1"/>
</dbReference>
<comment type="caution">
    <text evidence="6">The sequence shown here is derived from an EMBL/GenBank/DDBJ whole genome shotgun (WGS) entry which is preliminary data.</text>
</comment>
<feature type="region of interest" description="Disordered" evidence="4">
    <location>
        <begin position="414"/>
        <end position="453"/>
    </location>
</feature>
<name>A0AAW1WEC9_RUBAR</name>
<gene>
    <name evidence="6" type="ORF">M0R45_030206</name>
</gene>
<feature type="compositionally biased region" description="Basic and acidic residues" evidence="4">
    <location>
        <begin position="135"/>
        <end position="150"/>
    </location>
</feature>
<dbReference type="SUPFAM" id="SSF46689">
    <property type="entry name" value="Homeodomain-like"/>
    <property type="match status" value="1"/>
</dbReference>
<feature type="compositionally biased region" description="Basic and acidic residues" evidence="4">
    <location>
        <begin position="245"/>
        <end position="269"/>
    </location>
</feature>
<feature type="compositionally biased region" description="Basic and acidic residues" evidence="4">
    <location>
        <begin position="161"/>
        <end position="179"/>
    </location>
</feature>
<evidence type="ECO:0000313" key="6">
    <source>
        <dbReference type="EMBL" id="KAK9921705.1"/>
    </source>
</evidence>
<reference evidence="6 7" key="1">
    <citation type="journal article" date="2023" name="G3 (Bethesda)">
        <title>A chromosome-length genome assembly and annotation of blackberry (Rubus argutus, cv. 'Hillquist').</title>
        <authorList>
            <person name="Bruna T."/>
            <person name="Aryal R."/>
            <person name="Dudchenko O."/>
            <person name="Sargent D.J."/>
            <person name="Mead D."/>
            <person name="Buti M."/>
            <person name="Cavallini A."/>
            <person name="Hytonen T."/>
            <person name="Andres J."/>
            <person name="Pham M."/>
            <person name="Weisz D."/>
            <person name="Mascagni F."/>
            <person name="Usai G."/>
            <person name="Natali L."/>
            <person name="Bassil N."/>
            <person name="Fernandez G.E."/>
            <person name="Lomsadze A."/>
            <person name="Armour M."/>
            <person name="Olukolu B."/>
            <person name="Poorten T."/>
            <person name="Britton C."/>
            <person name="Davik J."/>
            <person name="Ashrafi H."/>
            <person name="Aiden E.L."/>
            <person name="Borodovsky M."/>
            <person name="Worthington M."/>
        </authorList>
    </citation>
    <scope>NUCLEOTIDE SEQUENCE [LARGE SCALE GENOMIC DNA]</scope>
    <source>
        <strain evidence="6">PI 553951</strain>
    </source>
</reference>
<dbReference type="SUPFAM" id="SSF47370">
    <property type="entry name" value="Bromodomain"/>
    <property type="match status" value="1"/>
</dbReference>
<dbReference type="PANTHER" id="PTHR37888:SF11">
    <property type="entry name" value="DNA-BINDING BROMODOMAIN-CONTAINING PROTEIN"/>
    <property type="match status" value="1"/>
</dbReference>
<evidence type="ECO:0000313" key="7">
    <source>
        <dbReference type="Proteomes" id="UP001457282"/>
    </source>
</evidence>
<dbReference type="InterPro" id="IPR036427">
    <property type="entry name" value="Bromodomain-like_sf"/>
</dbReference>
<evidence type="ECO:0000256" key="2">
    <source>
        <dbReference type="PROSITE-ProRule" id="PRU00035"/>
    </source>
</evidence>
<feature type="compositionally biased region" description="Basic and acidic residues" evidence="4">
    <location>
        <begin position="414"/>
        <end position="434"/>
    </location>
</feature>
<keyword evidence="1 2" id="KW-0103">Bromodomain</keyword>
<feature type="compositionally biased region" description="Low complexity" evidence="4">
    <location>
        <begin position="472"/>
        <end position="481"/>
    </location>
</feature>
<dbReference type="PROSITE" id="PS50014">
    <property type="entry name" value="BROMODOMAIN_2"/>
    <property type="match status" value="1"/>
</dbReference>
<feature type="compositionally biased region" description="Low complexity" evidence="4">
    <location>
        <begin position="270"/>
        <end position="284"/>
    </location>
</feature>
<dbReference type="SMART" id="SM00297">
    <property type="entry name" value="BROMO"/>
    <property type="match status" value="1"/>
</dbReference>
<keyword evidence="3" id="KW-0175">Coiled coil</keyword>
<evidence type="ECO:0000256" key="4">
    <source>
        <dbReference type="SAM" id="MobiDB-lite"/>
    </source>
</evidence>
<accession>A0AAW1WEC9</accession>
<feature type="compositionally biased region" description="Basic and acidic residues" evidence="4">
    <location>
        <begin position="611"/>
        <end position="628"/>
    </location>
</feature>
<proteinExistence type="predicted"/>
<dbReference type="CDD" id="cd00167">
    <property type="entry name" value="SANT"/>
    <property type="match status" value="1"/>
</dbReference>
<keyword evidence="7" id="KW-1185">Reference proteome</keyword>
<dbReference type="CDD" id="cd04369">
    <property type="entry name" value="Bromodomain"/>
    <property type="match status" value="1"/>
</dbReference>
<dbReference type="InterPro" id="IPR001005">
    <property type="entry name" value="SANT/Myb"/>
</dbReference>
<dbReference type="Pfam" id="PF00439">
    <property type="entry name" value="Bromodomain"/>
    <property type="match status" value="1"/>
</dbReference>
<evidence type="ECO:0000259" key="5">
    <source>
        <dbReference type="PROSITE" id="PS50014"/>
    </source>
</evidence>
<protein>
    <recommendedName>
        <fullName evidence="5">Bromo domain-containing protein</fullName>
    </recommendedName>
</protein>
<dbReference type="SMART" id="SM00717">
    <property type="entry name" value="SANT"/>
    <property type="match status" value="1"/>
</dbReference>
<feature type="compositionally biased region" description="Polar residues" evidence="4">
    <location>
        <begin position="553"/>
        <end position="575"/>
    </location>
</feature>
<evidence type="ECO:0000256" key="1">
    <source>
        <dbReference type="ARBA" id="ARBA00023117"/>
    </source>
</evidence>
<feature type="compositionally biased region" description="Basic and acidic residues" evidence="4">
    <location>
        <begin position="541"/>
        <end position="551"/>
    </location>
</feature>
<feature type="region of interest" description="Disordered" evidence="4">
    <location>
        <begin position="469"/>
        <end position="717"/>
    </location>
</feature>
<feature type="compositionally biased region" description="Basic and acidic residues" evidence="4">
    <location>
        <begin position="483"/>
        <end position="507"/>
    </location>
</feature>
<dbReference type="Gene3D" id="1.20.920.10">
    <property type="entry name" value="Bromodomain-like"/>
    <property type="match status" value="1"/>
</dbReference>
<dbReference type="InterPro" id="IPR009057">
    <property type="entry name" value="Homeodomain-like_sf"/>
</dbReference>
<feature type="region of interest" description="Disordered" evidence="4">
    <location>
        <begin position="135"/>
        <end position="306"/>
    </location>
</feature>
<feature type="coiled-coil region" evidence="3">
    <location>
        <begin position="94"/>
        <end position="135"/>
    </location>
</feature>
<feature type="domain" description="Bromo" evidence="5">
    <location>
        <begin position="326"/>
        <end position="397"/>
    </location>
</feature>
<dbReference type="AlphaFoldDB" id="A0AAW1WEC9"/>
<sequence>MDKPNFLEKQTITTWGTWEELLLACAVHRYGTHCWDSVAAEIRKRSSNLHHLTPHTCKRKFHDLRRRFNHQNDAVCDDANSPIPWLDQLRQLRLDELRRDVQRYDLSIVSLQLKVERLKEVRDQSLREIDKAVEKSDLDKSGEEEIKDKELEPEDIPPENIAEKDISGDVSVRDDEGRSFNESNSTDPKPEIPETGVDATEKDSEPVEPAAAEEIGPVEKLSNPVVEDSCNGSSDSVVKEPAVAESEKVNSAELRESVAESKGGEEGTKESQSSSEVQSWASLSRKTGQEPKPSEPVEPDQEDQSPAMKQVLIESQPLVDFLEILRSQKCASFFERRLHSQDTHIYTNMIRQHTDFELVQTRLEGGWYSSCKSKFFRDLLLICKNAVVFFGKKSPEYKAACELQLLVFKEMARKDSKQDPSPKEETRAPSKEETLTPPALPLKPETESSESLLAKSKLSIPLTACRKRSSIKARASTSSSAQDIKKEQKTTSLHDVKPAISWKQKEESSDELEEKLPLTKKRRKERVRSNSRNNSNKNSRIRSDTNKEKNPDANANANVGSSTKAMISNENSESIAETDKKSNTNTSGKRQSAEKFLSRMKRNSTSNNKSDTSKVTENDSKGAAEQRKNGNGKGNAQKGADQRKNGNGKGSAQKEAAELRKSGNGKGSAQKEQASRRGSGGRQAAKEQGSPTKRTVGRPSKRAAETTRAAPAKRRRY</sequence>